<evidence type="ECO:0000256" key="8">
    <source>
        <dbReference type="ARBA" id="ARBA00023114"/>
    </source>
</evidence>
<dbReference type="Pfam" id="PF13609">
    <property type="entry name" value="Porin_4"/>
    <property type="match status" value="1"/>
</dbReference>
<proteinExistence type="predicted"/>
<dbReference type="EMBL" id="SNXW01000005">
    <property type="protein sequence ID" value="TDP82866.1"/>
    <property type="molecule type" value="Genomic_DNA"/>
</dbReference>
<feature type="signal peptide" evidence="11">
    <location>
        <begin position="1"/>
        <end position="32"/>
    </location>
</feature>
<dbReference type="GO" id="GO:0009279">
    <property type="term" value="C:cell outer membrane"/>
    <property type="evidence" value="ECO:0007669"/>
    <property type="project" value="UniProtKB-SubCell"/>
</dbReference>
<gene>
    <name evidence="13" type="ORF">EV672_10553</name>
</gene>
<dbReference type="CDD" id="cd00342">
    <property type="entry name" value="gram_neg_porins"/>
    <property type="match status" value="1"/>
</dbReference>
<keyword evidence="10" id="KW-0998">Cell outer membrane</keyword>
<dbReference type="SUPFAM" id="SSF56935">
    <property type="entry name" value="Porins"/>
    <property type="match status" value="1"/>
</dbReference>
<evidence type="ECO:0000313" key="14">
    <source>
        <dbReference type="Proteomes" id="UP000294593"/>
    </source>
</evidence>
<evidence type="ECO:0000256" key="3">
    <source>
        <dbReference type="ARBA" id="ARBA00022448"/>
    </source>
</evidence>
<evidence type="ECO:0000256" key="2">
    <source>
        <dbReference type="ARBA" id="ARBA00011233"/>
    </source>
</evidence>
<comment type="subcellular location">
    <subcellularLocation>
        <location evidence="1">Cell outer membrane</location>
        <topology evidence="1">Multi-pass membrane protein</topology>
    </subcellularLocation>
</comment>
<organism evidence="13 14">
    <name type="scientific">Aquabacterium commune</name>
    <dbReference type="NCBI Taxonomy" id="70586"/>
    <lineage>
        <taxon>Bacteria</taxon>
        <taxon>Pseudomonadati</taxon>
        <taxon>Pseudomonadota</taxon>
        <taxon>Betaproteobacteria</taxon>
        <taxon>Burkholderiales</taxon>
        <taxon>Aquabacterium</taxon>
    </lineage>
</organism>
<evidence type="ECO:0000256" key="1">
    <source>
        <dbReference type="ARBA" id="ARBA00004571"/>
    </source>
</evidence>
<evidence type="ECO:0000256" key="11">
    <source>
        <dbReference type="SAM" id="SignalP"/>
    </source>
</evidence>
<evidence type="ECO:0000259" key="12">
    <source>
        <dbReference type="Pfam" id="PF13609"/>
    </source>
</evidence>
<evidence type="ECO:0000256" key="5">
    <source>
        <dbReference type="ARBA" id="ARBA00022692"/>
    </source>
</evidence>
<keyword evidence="7" id="KW-0406">Ion transport</keyword>
<dbReference type="OrthoDB" id="5289162at2"/>
<evidence type="ECO:0000313" key="13">
    <source>
        <dbReference type="EMBL" id="TDP82866.1"/>
    </source>
</evidence>
<dbReference type="InterPro" id="IPR001702">
    <property type="entry name" value="Porin_Gram-ve"/>
</dbReference>
<evidence type="ECO:0000256" key="7">
    <source>
        <dbReference type="ARBA" id="ARBA00023065"/>
    </source>
</evidence>
<dbReference type="PRINTS" id="PR00182">
    <property type="entry name" value="ECOLNEIPORIN"/>
</dbReference>
<dbReference type="PANTHER" id="PTHR34501:SF9">
    <property type="entry name" value="MAJOR OUTER MEMBRANE PROTEIN P.IA"/>
    <property type="match status" value="1"/>
</dbReference>
<keyword evidence="9" id="KW-0472">Membrane</keyword>
<name>A0A4R6RB70_9BURK</name>
<keyword evidence="3" id="KW-0813">Transport</keyword>
<dbReference type="GO" id="GO:0046930">
    <property type="term" value="C:pore complex"/>
    <property type="evidence" value="ECO:0007669"/>
    <property type="project" value="UniProtKB-KW"/>
</dbReference>
<feature type="chain" id="PRO_5020867020" evidence="11">
    <location>
        <begin position="33"/>
        <end position="360"/>
    </location>
</feature>
<dbReference type="PANTHER" id="PTHR34501">
    <property type="entry name" value="PROTEIN YDDL-RELATED"/>
    <property type="match status" value="1"/>
</dbReference>
<sequence>MNAPASTKTLVCRTAMGAILATGLAASGAAQAQSAATSSVTLYGIIDMFVQYGKGDGTQLAVQSGGVSGSRLGFKGSEDLGGGLKAQFQLEAGILTDTGAQANTSSFFSRQSWVGLSSDSWGSLSAGRQTIPQYDILDAFDTFGTGVGSSASSSIVSTTSRANNSVKYSSPKLGGFSGVALVGMGETAPTATNSGDNANVYALGGTYSNGPFSAGLALNMFKRGTNAQVDARYVLATASYDFGVAKLSGAVQKVRNLSGTDSVDRTEAMVGVNVPVTARNTVSAAVGQVTTSGQSSLNARQWTLGATHVLSKRTSFYGVLSHIGNGAATSYTTTAANGLGPITSAGKDVSSLQVGVRHAF</sequence>
<accession>A0A4R6RB70</accession>
<keyword evidence="8" id="KW-0626">Porin</keyword>
<dbReference type="InterPro" id="IPR023614">
    <property type="entry name" value="Porin_dom_sf"/>
</dbReference>
<comment type="caution">
    <text evidence="13">The sequence shown here is derived from an EMBL/GenBank/DDBJ whole genome shotgun (WGS) entry which is preliminary data.</text>
</comment>
<reference evidence="13 14" key="1">
    <citation type="submission" date="2019-03" db="EMBL/GenBank/DDBJ databases">
        <title>Genomic Encyclopedia of Type Strains, Phase IV (KMG-IV): sequencing the most valuable type-strain genomes for metagenomic binning, comparative biology and taxonomic classification.</title>
        <authorList>
            <person name="Goeker M."/>
        </authorList>
    </citation>
    <scope>NUCLEOTIDE SEQUENCE [LARGE SCALE GENOMIC DNA]</scope>
    <source>
        <strain evidence="13 14">DSM 11901</strain>
    </source>
</reference>
<dbReference type="Proteomes" id="UP000294593">
    <property type="component" value="Unassembled WGS sequence"/>
</dbReference>
<evidence type="ECO:0000256" key="6">
    <source>
        <dbReference type="ARBA" id="ARBA00022729"/>
    </source>
</evidence>
<dbReference type="InterPro" id="IPR050298">
    <property type="entry name" value="Gram-neg_bact_OMP"/>
</dbReference>
<keyword evidence="14" id="KW-1185">Reference proteome</keyword>
<dbReference type="AlphaFoldDB" id="A0A4R6RB70"/>
<comment type="subunit">
    <text evidence="2">Homotrimer.</text>
</comment>
<keyword evidence="5" id="KW-0812">Transmembrane</keyword>
<dbReference type="InterPro" id="IPR002299">
    <property type="entry name" value="Porin_Neis"/>
</dbReference>
<feature type="domain" description="Porin" evidence="12">
    <location>
        <begin position="21"/>
        <end position="325"/>
    </location>
</feature>
<dbReference type="GO" id="GO:0015288">
    <property type="term" value="F:porin activity"/>
    <property type="evidence" value="ECO:0007669"/>
    <property type="project" value="UniProtKB-KW"/>
</dbReference>
<evidence type="ECO:0000256" key="4">
    <source>
        <dbReference type="ARBA" id="ARBA00022452"/>
    </source>
</evidence>
<dbReference type="Gene3D" id="2.40.160.10">
    <property type="entry name" value="Porin"/>
    <property type="match status" value="1"/>
</dbReference>
<evidence type="ECO:0000256" key="10">
    <source>
        <dbReference type="ARBA" id="ARBA00023237"/>
    </source>
</evidence>
<protein>
    <submittedName>
        <fullName evidence="13">Putative porin</fullName>
    </submittedName>
</protein>
<keyword evidence="4" id="KW-1134">Transmembrane beta strand</keyword>
<dbReference type="InterPro" id="IPR033900">
    <property type="entry name" value="Gram_neg_porin_domain"/>
</dbReference>
<dbReference type="RefSeq" id="WP_133608795.1">
    <property type="nucleotide sequence ID" value="NZ_SNXW01000005.1"/>
</dbReference>
<evidence type="ECO:0000256" key="9">
    <source>
        <dbReference type="ARBA" id="ARBA00023136"/>
    </source>
</evidence>
<dbReference type="GO" id="GO:0034220">
    <property type="term" value="P:monoatomic ion transmembrane transport"/>
    <property type="evidence" value="ECO:0007669"/>
    <property type="project" value="InterPro"/>
</dbReference>
<keyword evidence="6 11" id="KW-0732">Signal</keyword>
<dbReference type="PRINTS" id="PR00184">
    <property type="entry name" value="NEISSPPORIN"/>
</dbReference>